<gene>
    <name evidence="8" type="ordered locus">Metbo_2357</name>
</gene>
<proteinExistence type="inferred from homology"/>
<keyword evidence="3 6" id="KW-0812">Transmembrane</keyword>
<reference evidence="8 9" key="2">
    <citation type="journal article" date="2014" name="Int. J. Syst. Evol. Microbiol.">
        <title>Methanobacterium paludis sp. nov. and a novel strain of Methanobacterium lacus isolated from northern peatlands.</title>
        <authorList>
            <person name="Cadillo-Quiroz H."/>
            <person name="Brauer S.L."/>
            <person name="Goodson N."/>
            <person name="Yavitt J.B."/>
            <person name="Zinder S.H."/>
        </authorList>
    </citation>
    <scope>NUCLEOTIDE SEQUENCE [LARGE SCALE GENOMIC DNA]</scope>
    <source>
        <strain evidence="8 9">AL-21</strain>
    </source>
</reference>
<dbReference type="eggNOG" id="arCOG02228">
    <property type="taxonomic scope" value="Archaea"/>
</dbReference>
<keyword evidence="5 6" id="KW-0472">Membrane</keyword>
<dbReference type="GO" id="GO:0000271">
    <property type="term" value="P:polysaccharide biosynthetic process"/>
    <property type="evidence" value="ECO:0007669"/>
    <property type="project" value="InterPro"/>
</dbReference>
<organism evidence="8 9">
    <name type="scientific">Methanobacterium lacus (strain AL-21)</name>
    <dbReference type="NCBI Taxonomy" id="877455"/>
    <lineage>
        <taxon>Archaea</taxon>
        <taxon>Methanobacteriati</taxon>
        <taxon>Methanobacteriota</taxon>
        <taxon>Methanomada group</taxon>
        <taxon>Methanobacteria</taxon>
        <taxon>Methanobacteriales</taxon>
        <taxon>Methanobacteriaceae</taxon>
        <taxon>Methanobacterium</taxon>
    </lineage>
</organism>
<feature type="transmembrane region" description="Helical" evidence="6">
    <location>
        <begin position="89"/>
        <end position="110"/>
    </location>
</feature>
<dbReference type="Pfam" id="PF04138">
    <property type="entry name" value="GtrA_DPMS_TM"/>
    <property type="match status" value="1"/>
</dbReference>
<comment type="subcellular location">
    <subcellularLocation>
        <location evidence="1">Membrane</location>
        <topology evidence="1">Multi-pass membrane protein</topology>
    </subcellularLocation>
</comment>
<name>F0T663_METLA</name>
<evidence type="ECO:0000256" key="6">
    <source>
        <dbReference type="SAM" id="Phobius"/>
    </source>
</evidence>
<dbReference type="GeneID" id="10278823"/>
<evidence type="ECO:0000256" key="4">
    <source>
        <dbReference type="ARBA" id="ARBA00022989"/>
    </source>
</evidence>
<dbReference type="GO" id="GO:0005886">
    <property type="term" value="C:plasma membrane"/>
    <property type="evidence" value="ECO:0007669"/>
    <property type="project" value="TreeGrafter"/>
</dbReference>
<dbReference type="RefSeq" id="WP_013645921.1">
    <property type="nucleotide sequence ID" value="NC_015216.1"/>
</dbReference>
<dbReference type="KEGG" id="mel:Metbo_2357"/>
<dbReference type="STRING" id="877455.Metbo_2357"/>
<keyword evidence="9" id="KW-1185">Reference proteome</keyword>
<feature type="transmembrane region" description="Helical" evidence="6">
    <location>
        <begin position="24"/>
        <end position="45"/>
    </location>
</feature>
<evidence type="ECO:0000259" key="7">
    <source>
        <dbReference type="Pfam" id="PF04138"/>
    </source>
</evidence>
<dbReference type="InterPro" id="IPR007267">
    <property type="entry name" value="GtrA_DPMS_TM"/>
</dbReference>
<feature type="domain" description="GtrA/DPMS transmembrane" evidence="7">
    <location>
        <begin position="26"/>
        <end position="142"/>
    </location>
</feature>
<keyword evidence="4 6" id="KW-1133">Transmembrane helix</keyword>
<evidence type="ECO:0000256" key="3">
    <source>
        <dbReference type="ARBA" id="ARBA00022692"/>
    </source>
</evidence>
<evidence type="ECO:0000313" key="9">
    <source>
        <dbReference type="Proteomes" id="UP000007490"/>
    </source>
</evidence>
<evidence type="ECO:0000256" key="5">
    <source>
        <dbReference type="ARBA" id="ARBA00023136"/>
    </source>
</evidence>
<dbReference type="HOGENOM" id="CLU_083873_6_3_2"/>
<dbReference type="OrthoDB" id="76366at2157"/>
<dbReference type="Proteomes" id="UP000007490">
    <property type="component" value="Chromosome"/>
</dbReference>
<comment type="similarity">
    <text evidence="2">Belongs to the GtrA family.</text>
</comment>
<evidence type="ECO:0000256" key="2">
    <source>
        <dbReference type="ARBA" id="ARBA00009399"/>
    </source>
</evidence>
<dbReference type="EMBL" id="CP002551">
    <property type="protein sequence ID" value="ADZ10570.1"/>
    <property type="molecule type" value="Genomic_DNA"/>
</dbReference>
<dbReference type="PANTHER" id="PTHR38459:SF1">
    <property type="entry name" value="PROPHAGE BACTOPRENOL-LINKED GLUCOSE TRANSLOCASE HOMOLOG"/>
    <property type="match status" value="1"/>
</dbReference>
<accession>F0T663</accession>
<feature type="transmembrane region" description="Helical" evidence="6">
    <location>
        <begin position="51"/>
        <end position="77"/>
    </location>
</feature>
<dbReference type="PANTHER" id="PTHR38459">
    <property type="entry name" value="PROPHAGE BACTOPRENOL-LINKED GLUCOSE TRANSLOCASE HOMOLOG"/>
    <property type="match status" value="1"/>
</dbReference>
<evidence type="ECO:0000313" key="8">
    <source>
        <dbReference type="EMBL" id="ADZ10570.1"/>
    </source>
</evidence>
<feature type="transmembrane region" description="Helical" evidence="6">
    <location>
        <begin position="116"/>
        <end position="135"/>
    </location>
</feature>
<sequence length="143" mass="16844">MKITPKNMIQTWLKQSTNKISIQFFRYIFVGGTAFLVDFGSLYILTEYFGIFYLLSAAIAFTLGLIVNYLLSVRWVFNKHTLDNRFHEVGIFTMVGIVGLGLNEVIIWFFTSNMHLFYIYSKIISAVLVLFWNFFARRYTIFR</sequence>
<reference evidence="9" key="1">
    <citation type="submission" date="2011-02" db="EMBL/GenBank/DDBJ databases">
        <title>Complete sequence of Methanobacterium sp. AL-21.</title>
        <authorList>
            <consortium name="US DOE Joint Genome Institute"/>
            <person name="Lucas S."/>
            <person name="Copeland A."/>
            <person name="Lapidus A."/>
            <person name="Cheng J.-F."/>
            <person name="Goodwin L."/>
            <person name="Pitluck S."/>
            <person name="Chertkov O."/>
            <person name="Detter J.C."/>
            <person name="Han C."/>
            <person name="Tapia R."/>
            <person name="Land M."/>
            <person name="Hauser L."/>
            <person name="Kyrpides N."/>
            <person name="Ivanova N."/>
            <person name="Mikhailova N."/>
            <person name="Pagani I."/>
            <person name="Cadillo-Quiroz H."/>
            <person name="Imachi H."/>
            <person name="Zinder S."/>
            <person name="Liu W."/>
            <person name="Woyke T."/>
        </authorList>
    </citation>
    <scope>NUCLEOTIDE SEQUENCE [LARGE SCALE GENOMIC DNA]</scope>
    <source>
        <strain evidence="9">AL-21</strain>
    </source>
</reference>
<dbReference type="InterPro" id="IPR051401">
    <property type="entry name" value="GtrA_CellWall_Glycosyl"/>
</dbReference>
<protein>
    <submittedName>
        <fullName evidence="8">GtrA family protein</fullName>
    </submittedName>
</protein>
<dbReference type="AlphaFoldDB" id="F0T663"/>
<evidence type="ECO:0000256" key="1">
    <source>
        <dbReference type="ARBA" id="ARBA00004141"/>
    </source>
</evidence>